<organism evidence="1 2">
    <name type="scientific">Paenibacillus hemerocallicola</name>
    <dbReference type="NCBI Taxonomy" id="1172614"/>
    <lineage>
        <taxon>Bacteria</taxon>
        <taxon>Bacillati</taxon>
        <taxon>Bacillota</taxon>
        <taxon>Bacilli</taxon>
        <taxon>Bacillales</taxon>
        <taxon>Paenibacillaceae</taxon>
        <taxon>Paenibacillus</taxon>
    </lineage>
</organism>
<protein>
    <submittedName>
        <fullName evidence="1">Uncharacterized protein</fullName>
    </submittedName>
</protein>
<keyword evidence="2" id="KW-1185">Reference proteome</keyword>
<evidence type="ECO:0000313" key="1">
    <source>
        <dbReference type="EMBL" id="TNJ62726.1"/>
    </source>
</evidence>
<dbReference type="OrthoDB" id="2621685at2"/>
<gene>
    <name evidence="1" type="ORF">FE784_29225</name>
</gene>
<reference evidence="1 2" key="1">
    <citation type="submission" date="2019-05" db="EMBL/GenBank/DDBJ databases">
        <title>We sequenced the genome of Paenibacillus hemerocallicola KCTC 33185 for further insight into its adaptation and study the phylogeny of Paenibacillus.</title>
        <authorList>
            <person name="Narsing Rao M.P."/>
        </authorList>
    </citation>
    <scope>NUCLEOTIDE SEQUENCE [LARGE SCALE GENOMIC DNA]</scope>
    <source>
        <strain evidence="1 2">KCTC 33185</strain>
    </source>
</reference>
<dbReference type="EMBL" id="VDCQ01000054">
    <property type="protein sequence ID" value="TNJ62726.1"/>
    <property type="molecule type" value="Genomic_DNA"/>
</dbReference>
<evidence type="ECO:0000313" key="2">
    <source>
        <dbReference type="Proteomes" id="UP000307943"/>
    </source>
</evidence>
<dbReference type="AlphaFoldDB" id="A0A5C4T1A7"/>
<dbReference type="RefSeq" id="WP_139605796.1">
    <property type="nucleotide sequence ID" value="NZ_VDCQ01000054.1"/>
</dbReference>
<sequence length="99" mass="11485">MLKERYYSTVEYADRYGKTNKELHLYCEIGKKPTIGDFIEAFQKIGLDLELNDFVNLTFKPRRPLASTVISVKVLRTIKDHTYRPTGSDMEASHRTGTR</sequence>
<dbReference type="Proteomes" id="UP000307943">
    <property type="component" value="Unassembled WGS sequence"/>
</dbReference>
<accession>A0A5C4T1A7</accession>
<comment type="caution">
    <text evidence="1">The sequence shown here is derived from an EMBL/GenBank/DDBJ whole genome shotgun (WGS) entry which is preliminary data.</text>
</comment>
<proteinExistence type="predicted"/>
<name>A0A5C4T1A7_9BACL</name>